<proteinExistence type="predicted"/>
<reference evidence="2" key="1">
    <citation type="journal article" date="2020" name="mSystems">
        <title>Genome- and Community-Level Interaction Insights into Carbon Utilization and Element Cycling Functions of Hydrothermarchaeota in Hydrothermal Sediment.</title>
        <authorList>
            <person name="Zhou Z."/>
            <person name="Liu Y."/>
            <person name="Xu W."/>
            <person name="Pan J."/>
            <person name="Luo Z.H."/>
            <person name="Li M."/>
        </authorList>
    </citation>
    <scope>NUCLEOTIDE SEQUENCE [LARGE SCALE GENOMIC DNA]</scope>
    <source>
        <strain evidence="2">SpSt-853</strain>
    </source>
</reference>
<gene>
    <name evidence="2" type="ORF">ENW48_04740</name>
</gene>
<sequence length="158" mass="16990">MRIWLAFLTVLFTFWGFGSPVVQAADLVVSGVITNWKEVTARVPPSAYLQLVKLEGKELKGYTDAQGLSFFVSDWPKISPRADGSFKVTLKDLSPGDYFIALQRAAPRSVPGSTVLTGTPILVKEDGNPLIIKVPSSSPLNVGKVVVAVKAESSSPSR</sequence>
<evidence type="ECO:0008006" key="3">
    <source>
        <dbReference type="Google" id="ProtNLM"/>
    </source>
</evidence>
<protein>
    <recommendedName>
        <fullName evidence="3">Carboxypeptidase regulatory-like domain-containing protein</fullName>
    </recommendedName>
</protein>
<dbReference type="EMBL" id="DTKJ01000036">
    <property type="protein sequence ID" value="HGZ11502.1"/>
    <property type="molecule type" value="Genomic_DNA"/>
</dbReference>
<evidence type="ECO:0000256" key="1">
    <source>
        <dbReference type="SAM" id="SignalP"/>
    </source>
</evidence>
<accession>A0A7C5EN44</accession>
<feature type="signal peptide" evidence="1">
    <location>
        <begin position="1"/>
        <end position="24"/>
    </location>
</feature>
<name>A0A7C5EN44_9BACT</name>
<organism evidence="2">
    <name type="scientific">Desulfobacca acetoxidans</name>
    <dbReference type="NCBI Taxonomy" id="60893"/>
    <lineage>
        <taxon>Bacteria</taxon>
        <taxon>Pseudomonadati</taxon>
        <taxon>Thermodesulfobacteriota</taxon>
        <taxon>Desulfobaccia</taxon>
        <taxon>Desulfobaccales</taxon>
        <taxon>Desulfobaccaceae</taxon>
        <taxon>Desulfobacca</taxon>
    </lineage>
</organism>
<feature type="chain" id="PRO_5027856611" description="Carboxypeptidase regulatory-like domain-containing protein" evidence="1">
    <location>
        <begin position="25"/>
        <end position="158"/>
    </location>
</feature>
<dbReference type="AlphaFoldDB" id="A0A7C5EN44"/>
<evidence type="ECO:0000313" key="2">
    <source>
        <dbReference type="EMBL" id="HGZ11502.1"/>
    </source>
</evidence>
<keyword evidence="1" id="KW-0732">Signal</keyword>
<comment type="caution">
    <text evidence="2">The sequence shown here is derived from an EMBL/GenBank/DDBJ whole genome shotgun (WGS) entry which is preliminary data.</text>
</comment>